<evidence type="ECO:0000313" key="2">
    <source>
        <dbReference type="EMBL" id="KAK0511071.1"/>
    </source>
</evidence>
<evidence type="ECO:0000313" key="3">
    <source>
        <dbReference type="Proteomes" id="UP001166286"/>
    </source>
</evidence>
<accession>A0AA39R099</accession>
<keyword evidence="3" id="KW-1185">Reference proteome</keyword>
<organism evidence="2 3">
    <name type="scientific">Cladonia borealis</name>
    <dbReference type="NCBI Taxonomy" id="184061"/>
    <lineage>
        <taxon>Eukaryota</taxon>
        <taxon>Fungi</taxon>
        <taxon>Dikarya</taxon>
        <taxon>Ascomycota</taxon>
        <taxon>Pezizomycotina</taxon>
        <taxon>Lecanoromycetes</taxon>
        <taxon>OSLEUM clade</taxon>
        <taxon>Lecanoromycetidae</taxon>
        <taxon>Lecanorales</taxon>
        <taxon>Lecanorineae</taxon>
        <taxon>Cladoniaceae</taxon>
        <taxon>Cladonia</taxon>
    </lineage>
</organism>
<name>A0AA39R099_9LECA</name>
<dbReference type="EMBL" id="JAFEKC020000014">
    <property type="protein sequence ID" value="KAK0511071.1"/>
    <property type="molecule type" value="Genomic_DNA"/>
</dbReference>
<gene>
    <name evidence="2" type="ORF">JMJ35_006623</name>
</gene>
<proteinExistence type="predicted"/>
<comment type="caution">
    <text evidence="2">The sequence shown here is derived from an EMBL/GenBank/DDBJ whole genome shotgun (WGS) entry which is preliminary data.</text>
</comment>
<feature type="region of interest" description="Disordered" evidence="1">
    <location>
        <begin position="1"/>
        <end position="49"/>
    </location>
</feature>
<dbReference type="AlphaFoldDB" id="A0AA39R099"/>
<evidence type="ECO:0000256" key="1">
    <source>
        <dbReference type="SAM" id="MobiDB-lite"/>
    </source>
</evidence>
<sequence length="119" mass="12890">MRKRKQYSTDLEGPPLVRQSIQSPAALSSYPSPDTAQGRPSKRAKSEPMSAVLKARVIICACGSYQLTCMLFQDAQVDANRSQGPTEPRQVPLTSSNLEAFSVAMSGPQPPPLQVQTQT</sequence>
<feature type="compositionally biased region" description="Polar residues" evidence="1">
    <location>
        <begin position="19"/>
        <end position="35"/>
    </location>
</feature>
<reference evidence="2" key="1">
    <citation type="submission" date="2023-03" db="EMBL/GenBank/DDBJ databases">
        <title>Complete genome of Cladonia borealis.</title>
        <authorList>
            <person name="Park H."/>
        </authorList>
    </citation>
    <scope>NUCLEOTIDE SEQUENCE</scope>
    <source>
        <strain evidence="2">ANT050790</strain>
    </source>
</reference>
<dbReference type="Proteomes" id="UP001166286">
    <property type="component" value="Unassembled WGS sequence"/>
</dbReference>
<protein>
    <submittedName>
        <fullName evidence="2">Uncharacterized protein</fullName>
    </submittedName>
</protein>